<comment type="caution">
    <text evidence="2">The sequence shown here is derived from an EMBL/GenBank/DDBJ whole genome shotgun (WGS) entry which is preliminary data.</text>
</comment>
<feature type="compositionally biased region" description="Basic and acidic residues" evidence="1">
    <location>
        <begin position="1"/>
        <end position="32"/>
    </location>
</feature>
<name>A0AAV7TFB8_PLEWA</name>
<dbReference type="Proteomes" id="UP001066276">
    <property type="component" value="Chromosome 4_1"/>
</dbReference>
<dbReference type="AlphaFoldDB" id="A0AAV7TFB8"/>
<keyword evidence="3" id="KW-1185">Reference proteome</keyword>
<protein>
    <submittedName>
        <fullName evidence="2">Uncharacterized protein</fullName>
    </submittedName>
</protein>
<reference evidence="2" key="1">
    <citation type="journal article" date="2022" name="bioRxiv">
        <title>Sequencing and chromosome-scale assembly of the giantPleurodeles waltlgenome.</title>
        <authorList>
            <person name="Brown T."/>
            <person name="Elewa A."/>
            <person name="Iarovenko S."/>
            <person name="Subramanian E."/>
            <person name="Araus A.J."/>
            <person name="Petzold A."/>
            <person name="Susuki M."/>
            <person name="Suzuki K.-i.T."/>
            <person name="Hayashi T."/>
            <person name="Toyoda A."/>
            <person name="Oliveira C."/>
            <person name="Osipova E."/>
            <person name="Leigh N.D."/>
            <person name="Simon A."/>
            <person name="Yun M.H."/>
        </authorList>
    </citation>
    <scope>NUCLEOTIDE SEQUENCE</scope>
    <source>
        <strain evidence="2">20211129_DDA</strain>
        <tissue evidence="2">Liver</tissue>
    </source>
</reference>
<proteinExistence type="predicted"/>
<organism evidence="2 3">
    <name type="scientific">Pleurodeles waltl</name>
    <name type="common">Iberian ribbed newt</name>
    <dbReference type="NCBI Taxonomy" id="8319"/>
    <lineage>
        <taxon>Eukaryota</taxon>
        <taxon>Metazoa</taxon>
        <taxon>Chordata</taxon>
        <taxon>Craniata</taxon>
        <taxon>Vertebrata</taxon>
        <taxon>Euteleostomi</taxon>
        <taxon>Amphibia</taxon>
        <taxon>Batrachia</taxon>
        <taxon>Caudata</taxon>
        <taxon>Salamandroidea</taxon>
        <taxon>Salamandridae</taxon>
        <taxon>Pleurodelinae</taxon>
        <taxon>Pleurodeles</taxon>
    </lineage>
</organism>
<evidence type="ECO:0000256" key="1">
    <source>
        <dbReference type="SAM" id="MobiDB-lite"/>
    </source>
</evidence>
<sequence length="72" mass="8467">MIPPIHGEREGIRSWRSREPTGELKDEQRRTTEEEDPEDAWTPLLESEPELGSRTLGTRCRDEDRWPRGAHE</sequence>
<evidence type="ECO:0000313" key="3">
    <source>
        <dbReference type="Proteomes" id="UP001066276"/>
    </source>
</evidence>
<gene>
    <name evidence="2" type="ORF">NDU88_006369</name>
</gene>
<dbReference type="EMBL" id="JANPWB010000007">
    <property type="protein sequence ID" value="KAJ1174548.1"/>
    <property type="molecule type" value="Genomic_DNA"/>
</dbReference>
<feature type="region of interest" description="Disordered" evidence="1">
    <location>
        <begin position="1"/>
        <end position="72"/>
    </location>
</feature>
<evidence type="ECO:0000313" key="2">
    <source>
        <dbReference type="EMBL" id="KAJ1174548.1"/>
    </source>
</evidence>
<accession>A0AAV7TFB8</accession>
<feature type="compositionally biased region" description="Basic and acidic residues" evidence="1">
    <location>
        <begin position="59"/>
        <end position="72"/>
    </location>
</feature>